<dbReference type="RefSeq" id="WP_064007418.1">
    <property type="nucleotide sequence ID" value="NZ_LUUG01000049.1"/>
</dbReference>
<organism evidence="3 4">
    <name type="scientific">Methylomonas methanica</name>
    <dbReference type="NCBI Taxonomy" id="421"/>
    <lineage>
        <taxon>Bacteria</taxon>
        <taxon>Pseudomonadati</taxon>
        <taxon>Pseudomonadota</taxon>
        <taxon>Gammaproteobacteria</taxon>
        <taxon>Methylococcales</taxon>
        <taxon>Methylococcaceae</taxon>
        <taxon>Methylomonas</taxon>
    </lineage>
</organism>
<evidence type="ECO:0008006" key="5">
    <source>
        <dbReference type="Google" id="ProtNLM"/>
    </source>
</evidence>
<sequence length="114" mass="11428">MKKINKTPFAIAIGASLLPTLAGNIAQADSNPFALSELSSGYMLTAEAKPEAGADKMKDGSCGEGKCGAAMMKKSTDSKAATEGKCAGNKPAAPAADKAADGKKMEGNCGANMK</sequence>
<comment type="caution">
    <text evidence="3">The sequence shown here is derived from an EMBL/GenBank/DDBJ whole genome shotgun (WGS) entry which is preliminary data.</text>
</comment>
<feature type="region of interest" description="Disordered" evidence="1">
    <location>
        <begin position="79"/>
        <end position="114"/>
    </location>
</feature>
<feature type="chain" id="PRO_5008068372" description="Low-complexity protein" evidence="2">
    <location>
        <begin position="29"/>
        <end position="114"/>
    </location>
</feature>
<gene>
    <name evidence="3" type="ORF">A1332_00775</name>
</gene>
<evidence type="ECO:0000256" key="2">
    <source>
        <dbReference type="SAM" id="SignalP"/>
    </source>
</evidence>
<feature type="signal peptide" evidence="2">
    <location>
        <begin position="1"/>
        <end position="28"/>
    </location>
</feature>
<evidence type="ECO:0000313" key="3">
    <source>
        <dbReference type="EMBL" id="OAI07960.1"/>
    </source>
</evidence>
<accession>A0A177MSV3</accession>
<keyword evidence="2" id="KW-0732">Signal</keyword>
<dbReference type="EMBL" id="LUUG01000049">
    <property type="protein sequence ID" value="OAI07960.1"/>
    <property type="molecule type" value="Genomic_DNA"/>
</dbReference>
<reference evidence="3 4" key="1">
    <citation type="submission" date="2016-03" db="EMBL/GenBank/DDBJ databases">
        <authorList>
            <person name="Ploux O."/>
        </authorList>
    </citation>
    <scope>NUCLEOTIDE SEQUENCE [LARGE SCALE GENOMIC DNA]</scope>
    <source>
        <strain evidence="3 4">R-45363</strain>
    </source>
</reference>
<dbReference type="Proteomes" id="UP000078090">
    <property type="component" value="Unassembled WGS sequence"/>
</dbReference>
<proteinExistence type="predicted"/>
<evidence type="ECO:0000313" key="4">
    <source>
        <dbReference type="Proteomes" id="UP000078090"/>
    </source>
</evidence>
<protein>
    <recommendedName>
        <fullName evidence="5">Low-complexity protein</fullName>
    </recommendedName>
</protein>
<dbReference type="AlphaFoldDB" id="A0A177MSV3"/>
<dbReference type="OrthoDB" id="5570141at2"/>
<name>A0A177MSV3_METMH</name>
<evidence type="ECO:0000256" key="1">
    <source>
        <dbReference type="SAM" id="MobiDB-lite"/>
    </source>
</evidence>
<feature type="compositionally biased region" description="Low complexity" evidence="1">
    <location>
        <begin position="87"/>
        <end position="97"/>
    </location>
</feature>